<reference evidence="1" key="1">
    <citation type="submission" date="2023-07" db="EMBL/GenBank/DDBJ databases">
        <title>Black Yeasts Isolated from many extreme environments.</title>
        <authorList>
            <person name="Coleine C."/>
            <person name="Stajich J.E."/>
            <person name="Selbmann L."/>
        </authorList>
    </citation>
    <scope>NUCLEOTIDE SEQUENCE</scope>
    <source>
        <strain evidence="1">CCFEE 5485</strain>
    </source>
</reference>
<organism evidence="1 2">
    <name type="scientific">Recurvomyces mirabilis</name>
    <dbReference type="NCBI Taxonomy" id="574656"/>
    <lineage>
        <taxon>Eukaryota</taxon>
        <taxon>Fungi</taxon>
        <taxon>Dikarya</taxon>
        <taxon>Ascomycota</taxon>
        <taxon>Pezizomycotina</taxon>
        <taxon>Dothideomycetes</taxon>
        <taxon>Dothideomycetidae</taxon>
        <taxon>Mycosphaerellales</taxon>
        <taxon>Teratosphaeriaceae</taxon>
        <taxon>Recurvomyces</taxon>
    </lineage>
</organism>
<evidence type="ECO:0000313" key="2">
    <source>
        <dbReference type="Proteomes" id="UP001274830"/>
    </source>
</evidence>
<accession>A0AAE0WJP3</accession>
<proteinExistence type="predicted"/>
<evidence type="ECO:0000313" key="1">
    <source>
        <dbReference type="EMBL" id="KAK3672967.1"/>
    </source>
</evidence>
<gene>
    <name evidence="1" type="ORF">LTR78_007077</name>
</gene>
<dbReference type="EMBL" id="JAUTXT010000028">
    <property type="protein sequence ID" value="KAK3672967.1"/>
    <property type="molecule type" value="Genomic_DNA"/>
</dbReference>
<keyword evidence="2" id="KW-1185">Reference proteome</keyword>
<name>A0AAE0WJP3_9PEZI</name>
<dbReference type="Proteomes" id="UP001274830">
    <property type="component" value="Unassembled WGS sequence"/>
</dbReference>
<protein>
    <submittedName>
        <fullName evidence="1">Uncharacterized protein</fullName>
    </submittedName>
</protein>
<dbReference type="AlphaFoldDB" id="A0AAE0WJP3"/>
<sequence>MTTGYYPTQQPRGDFQQEWNWRYPGWPPLFTHAHRGPRRNAPAELPFKEHRPDRGGGWWQGDRKLNHFKPNYYFTRPCDGKRTGALGRMKDALTGEGPDVFLTMSGDKRSLMRDRPQRHQWSGWGLTAKEILDRRIYDMDWRACDEMPVRNMTWTHDRMHEPMYDFRPREFLSPRKAWRNQENVWTNVDWAPGAKSGSLPLSSRDYYGNWTTRVPQWAGRYPGGRPWPRD</sequence>
<comment type="caution">
    <text evidence="1">The sequence shown here is derived from an EMBL/GenBank/DDBJ whole genome shotgun (WGS) entry which is preliminary data.</text>
</comment>